<name>X0WP64_9ZZZZ</name>
<sequence>QTLYDNVDMDWLPISQLAIDVYGKPRRWAIERIDTSLEKLQRDNEAHQEKTGEDLYPGLALLEADLQAADRERDTTEEPEDFERWPMQDNLNMQDPTETPVEMWLCWDNVMHTMTKMGNRKIELDHGLMDTPRGIDPYIGEAAVPIPGRAYGDSIMNWTKGLYTQQTRLSRARADQTILNMFTQYIVREGSLGSTQWYWRPMGMATIGGTNVSPDRPITDHIYPLPKQPLPPEAFRQEAYVQAQSEAT</sequence>
<gene>
    <name evidence="1" type="ORF">S01H1_68525</name>
</gene>
<comment type="caution">
    <text evidence="1">The sequence shown here is derived from an EMBL/GenBank/DDBJ whole genome shotgun (WGS) entry which is preliminary data.</text>
</comment>
<accession>X0WP64</accession>
<reference evidence="1" key="1">
    <citation type="journal article" date="2014" name="Front. Microbiol.">
        <title>High frequency of phylogenetically diverse reductive dehalogenase-homologous genes in deep subseafloor sedimentary metagenomes.</title>
        <authorList>
            <person name="Kawai M."/>
            <person name="Futagami T."/>
            <person name="Toyoda A."/>
            <person name="Takaki Y."/>
            <person name="Nishi S."/>
            <person name="Hori S."/>
            <person name="Arai W."/>
            <person name="Tsubouchi T."/>
            <person name="Morono Y."/>
            <person name="Uchiyama I."/>
            <person name="Ito T."/>
            <person name="Fujiyama A."/>
            <person name="Inagaki F."/>
            <person name="Takami H."/>
        </authorList>
    </citation>
    <scope>NUCLEOTIDE SEQUENCE</scope>
    <source>
        <strain evidence="1">Expedition CK06-06</strain>
    </source>
</reference>
<feature type="non-terminal residue" evidence="1">
    <location>
        <position position="248"/>
    </location>
</feature>
<dbReference type="AlphaFoldDB" id="X0WP64"/>
<dbReference type="EMBL" id="BARS01045446">
    <property type="protein sequence ID" value="GAG32794.1"/>
    <property type="molecule type" value="Genomic_DNA"/>
</dbReference>
<feature type="non-terminal residue" evidence="1">
    <location>
        <position position="1"/>
    </location>
</feature>
<protein>
    <submittedName>
        <fullName evidence="1">Uncharacterized protein</fullName>
    </submittedName>
</protein>
<organism evidence="1">
    <name type="scientific">marine sediment metagenome</name>
    <dbReference type="NCBI Taxonomy" id="412755"/>
    <lineage>
        <taxon>unclassified sequences</taxon>
        <taxon>metagenomes</taxon>
        <taxon>ecological metagenomes</taxon>
    </lineage>
</organism>
<proteinExistence type="predicted"/>
<evidence type="ECO:0000313" key="1">
    <source>
        <dbReference type="EMBL" id="GAG32794.1"/>
    </source>
</evidence>